<gene>
    <name evidence="1" type="ORF">MILVUS5_LOCUS6060</name>
</gene>
<reference evidence="1" key="1">
    <citation type="submission" date="2023-10" db="EMBL/GenBank/DDBJ databases">
        <authorList>
            <person name="Rodriguez Cubillos JULIANA M."/>
            <person name="De Vega J."/>
        </authorList>
    </citation>
    <scope>NUCLEOTIDE SEQUENCE</scope>
</reference>
<name>A0ACB0IWW1_TRIPR</name>
<sequence length="76" mass="8734">MMGWFQRVAQTQTNIGRAFFTCSINKDDYGCCGYFVWVDKLIEWLTNSSDEGIESLGLHHGREIGRQQAMDRDIVS</sequence>
<accession>A0ACB0IWW1</accession>
<proteinExistence type="predicted"/>
<protein>
    <submittedName>
        <fullName evidence="1">Uncharacterized protein</fullName>
    </submittedName>
</protein>
<organism evidence="1 2">
    <name type="scientific">Trifolium pratense</name>
    <name type="common">Red clover</name>
    <dbReference type="NCBI Taxonomy" id="57577"/>
    <lineage>
        <taxon>Eukaryota</taxon>
        <taxon>Viridiplantae</taxon>
        <taxon>Streptophyta</taxon>
        <taxon>Embryophyta</taxon>
        <taxon>Tracheophyta</taxon>
        <taxon>Spermatophyta</taxon>
        <taxon>Magnoliopsida</taxon>
        <taxon>eudicotyledons</taxon>
        <taxon>Gunneridae</taxon>
        <taxon>Pentapetalae</taxon>
        <taxon>rosids</taxon>
        <taxon>fabids</taxon>
        <taxon>Fabales</taxon>
        <taxon>Fabaceae</taxon>
        <taxon>Papilionoideae</taxon>
        <taxon>50 kb inversion clade</taxon>
        <taxon>NPAAA clade</taxon>
        <taxon>Hologalegina</taxon>
        <taxon>IRL clade</taxon>
        <taxon>Trifolieae</taxon>
        <taxon>Trifolium</taxon>
    </lineage>
</organism>
<evidence type="ECO:0000313" key="2">
    <source>
        <dbReference type="Proteomes" id="UP001177021"/>
    </source>
</evidence>
<dbReference type="EMBL" id="CASHSV030000002">
    <property type="protein sequence ID" value="CAJ2635357.1"/>
    <property type="molecule type" value="Genomic_DNA"/>
</dbReference>
<dbReference type="Proteomes" id="UP001177021">
    <property type="component" value="Unassembled WGS sequence"/>
</dbReference>
<evidence type="ECO:0000313" key="1">
    <source>
        <dbReference type="EMBL" id="CAJ2635357.1"/>
    </source>
</evidence>
<keyword evidence="2" id="KW-1185">Reference proteome</keyword>
<comment type="caution">
    <text evidence="1">The sequence shown here is derived from an EMBL/GenBank/DDBJ whole genome shotgun (WGS) entry which is preliminary data.</text>
</comment>